<reference evidence="17 18" key="1">
    <citation type="journal article" date="2020" name="Nat. Commun.">
        <title>Genome of Tripterygium wilfordii and identification of cytochrome P450 involved in triptolide biosynthesis.</title>
        <authorList>
            <person name="Tu L."/>
            <person name="Su P."/>
            <person name="Zhang Z."/>
            <person name="Gao L."/>
            <person name="Wang J."/>
            <person name="Hu T."/>
            <person name="Zhou J."/>
            <person name="Zhang Y."/>
            <person name="Zhao Y."/>
            <person name="Liu Y."/>
            <person name="Song Y."/>
            <person name="Tong Y."/>
            <person name="Lu Y."/>
            <person name="Yang J."/>
            <person name="Xu C."/>
            <person name="Jia M."/>
            <person name="Peters R.J."/>
            <person name="Huang L."/>
            <person name="Gao W."/>
        </authorList>
    </citation>
    <scope>NUCLEOTIDE SEQUENCE [LARGE SCALE GENOMIC DNA]</scope>
    <source>
        <strain evidence="18">cv. XIE 37</strain>
        <tissue evidence="17">Leaf</tissue>
    </source>
</reference>
<dbReference type="SUPFAM" id="SSF50630">
    <property type="entry name" value="Acid proteases"/>
    <property type="match status" value="1"/>
</dbReference>
<dbReference type="GO" id="GO:0006508">
    <property type="term" value="P:proteolysis"/>
    <property type="evidence" value="ECO:0007669"/>
    <property type="project" value="UniProtKB-KW"/>
</dbReference>
<keyword evidence="8 13" id="KW-0378">Hydrolase</keyword>
<dbReference type="Pfam" id="PF14543">
    <property type="entry name" value="TAXi_N"/>
    <property type="match status" value="1"/>
</dbReference>
<keyword evidence="9" id="KW-0472">Membrane</keyword>
<dbReference type="PANTHER" id="PTHR13683">
    <property type="entry name" value="ASPARTYL PROTEASES"/>
    <property type="match status" value="1"/>
</dbReference>
<dbReference type="InterPro" id="IPR032861">
    <property type="entry name" value="TAXi_N"/>
</dbReference>
<evidence type="ECO:0000256" key="13">
    <source>
        <dbReference type="RuleBase" id="RU000454"/>
    </source>
</evidence>
<dbReference type="GO" id="GO:0004190">
    <property type="term" value="F:aspartic-type endopeptidase activity"/>
    <property type="evidence" value="ECO:0007669"/>
    <property type="project" value="UniProtKB-KW"/>
</dbReference>
<dbReference type="InterPro" id="IPR021109">
    <property type="entry name" value="Peptidase_aspartic_dom_sf"/>
</dbReference>
<dbReference type="InterPro" id="IPR033121">
    <property type="entry name" value="PEPTIDASE_A1"/>
</dbReference>
<comment type="similarity">
    <text evidence="2 13">Belongs to the peptidase A1 family.</text>
</comment>
<dbReference type="Pfam" id="PF14541">
    <property type="entry name" value="TAXi_C"/>
    <property type="match status" value="1"/>
</dbReference>
<keyword evidence="6 15" id="KW-0732">Signal</keyword>
<dbReference type="GO" id="GO:0005886">
    <property type="term" value="C:plasma membrane"/>
    <property type="evidence" value="ECO:0007669"/>
    <property type="project" value="UniProtKB-SubCell"/>
</dbReference>
<keyword evidence="5 13" id="KW-0645">Protease</keyword>
<evidence type="ECO:0000256" key="14">
    <source>
        <dbReference type="SAM" id="MobiDB-lite"/>
    </source>
</evidence>
<feature type="compositionally biased region" description="Pro residues" evidence="14">
    <location>
        <begin position="464"/>
        <end position="475"/>
    </location>
</feature>
<evidence type="ECO:0000256" key="4">
    <source>
        <dbReference type="ARBA" id="ARBA00022622"/>
    </source>
</evidence>
<dbReference type="InParanoid" id="A0A7J7D1N9"/>
<keyword evidence="3" id="KW-1003">Cell membrane</keyword>
<dbReference type="PANTHER" id="PTHR13683:SF339">
    <property type="entry name" value="PEPTIDASE A1 DOMAIN-CONTAINING PROTEIN"/>
    <property type="match status" value="1"/>
</dbReference>
<evidence type="ECO:0000313" key="17">
    <source>
        <dbReference type="EMBL" id="KAF5740272.1"/>
    </source>
</evidence>
<comment type="caution">
    <text evidence="17">The sequence shown here is derived from an EMBL/GenBank/DDBJ whole genome shotgun (WGS) entry which is preliminary data.</text>
</comment>
<keyword evidence="11" id="KW-0449">Lipoprotein</keyword>
<evidence type="ECO:0000313" key="18">
    <source>
        <dbReference type="Proteomes" id="UP000593562"/>
    </source>
</evidence>
<dbReference type="AlphaFoldDB" id="A0A7J7D1N9"/>
<evidence type="ECO:0000256" key="1">
    <source>
        <dbReference type="ARBA" id="ARBA00004609"/>
    </source>
</evidence>
<dbReference type="PROSITE" id="PS00141">
    <property type="entry name" value="ASP_PROTEASE"/>
    <property type="match status" value="2"/>
</dbReference>
<accession>A0A7J7D1N9</accession>
<dbReference type="FunFam" id="2.40.70.10:FF:000012">
    <property type="entry name" value="Aspartyl protease family protein 1"/>
    <property type="match status" value="1"/>
</dbReference>
<evidence type="ECO:0000256" key="3">
    <source>
        <dbReference type="ARBA" id="ARBA00022475"/>
    </source>
</evidence>
<proteinExistence type="inferred from homology"/>
<dbReference type="Gene3D" id="2.40.70.10">
    <property type="entry name" value="Acid Proteases"/>
    <property type="match status" value="2"/>
</dbReference>
<sequence>MGSRVVALLFLLGCFFSEGSEGLTFSSRLIHRFSDEAKGFWVSRNVALAGDLWPKVGSLEYIEMLIRNDLKRHRRKLGSQTQLLFPSEGSRTFSYGNEFDWLHFTWIDIGTPKVSFLVALDTGSDMLWVPCDCIQCAPLSASYYNALDRDLNEYKPSLSTTSRRLNCSHELCTSRPNCKSLNETCPYSESYYSENTSSSGFLVEDKMILASPSMHGTENVVQASVVMGCGRKQSGSYLDGAAPDGLMGLGPGSLSVPSLLSKAGLTKNSFSICFDENSSGSILFGDQGFGPQQSTPFLPVGERGTYVTYSIGVESCCIGSSCLKLSGFQALVDSGASFTFLPTDVYNKVVLEFDEQVNAEKIGPMAGWKYCYTARSMELHEIPTMKLTFAMNKSLVIHNPIYSVPANSGIAFCLALQPFDGDYGVIGQNFMTGYRMVFDRENLKLGWSTSNCKERGESVEVHLAPPPNAKSPKPLPTNEQQHFPNTPPVSPAVAGRTSSKSSAVSSPQNSFMHSVMSSLLHVLLICLFVSTI</sequence>
<evidence type="ECO:0000256" key="10">
    <source>
        <dbReference type="ARBA" id="ARBA00023180"/>
    </source>
</evidence>
<feature type="active site" evidence="12">
    <location>
        <position position="333"/>
    </location>
</feature>
<evidence type="ECO:0000256" key="11">
    <source>
        <dbReference type="ARBA" id="ARBA00023288"/>
    </source>
</evidence>
<evidence type="ECO:0000256" key="12">
    <source>
        <dbReference type="PIRSR" id="PIRSR601461-1"/>
    </source>
</evidence>
<dbReference type="InterPro" id="IPR001461">
    <property type="entry name" value="Aspartic_peptidase_A1"/>
</dbReference>
<name>A0A7J7D1N9_TRIWF</name>
<evidence type="ECO:0000256" key="8">
    <source>
        <dbReference type="ARBA" id="ARBA00022801"/>
    </source>
</evidence>
<dbReference type="PROSITE" id="PS51767">
    <property type="entry name" value="PEPTIDASE_A1"/>
    <property type="match status" value="1"/>
</dbReference>
<feature type="active site" evidence="12">
    <location>
        <position position="121"/>
    </location>
</feature>
<dbReference type="Proteomes" id="UP000593562">
    <property type="component" value="Unassembled WGS sequence"/>
</dbReference>
<feature type="signal peptide" evidence="15">
    <location>
        <begin position="1"/>
        <end position="22"/>
    </location>
</feature>
<comment type="subcellular location">
    <subcellularLocation>
        <location evidence="1">Cell membrane</location>
        <topology evidence="1">Lipid-anchor</topology>
        <topology evidence="1">GPI-anchor</topology>
    </subcellularLocation>
</comment>
<dbReference type="OrthoDB" id="2747330at2759"/>
<dbReference type="InterPro" id="IPR032799">
    <property type="entry name" value="TAXi_C"/>
</dbReference>
<feature type="domain" description="Peptidase A1" evidence="16">
    <location>
        <begin position="103"/>
        <end position="448"/>
    </location>
</feature>
<keyword evidence="18" id="KW-1185">Reference proteome</keyword>
<dbReference type="EMBL" id="JAAARO010000011">
    <property type="protein sequence ID" value="KAF5740272.1"/>
    <property type="molecule type" value="Genomic_DNA"/>
</dbReference>
<dbReference type="PRINTS" id="PR00792">
    <property type="entry name" value="PEPSIN"/>
</dbReference>
<feature type="region of interest" description="Disordered" evidence="14">
    <location>
        <begin position="457"/>
        <end position="506"/>
    </location>
</feature>
<evidence type="ECO:0000256" key="5">
    <source>
        <dbReference type="ARBA" id="ARBA00022670"/>
    </source>
</evidence>
<keyword evidence="7 13" id="KW-0064">Aspartyl protease</keyword>
<feature type="chain" id="PRO_5029821492" description="Peptidase A1 domain-containing protein" evidence="15">
    <location>
        <begin position="23"/>
        <end position="532"/>
    </location>
</feature>
<keyword evidence="4" id="KW-0336">GPI-anchor</keyword>
<evidence type="ECO:0000256" key="9">
    <source>
        <dbReference type="ARBA" id="ARBA00023136"/>
    </source>
</evidence>
<organism evidence="17 18">
    <name type="scientific">Tripterygium wilfordii</name>
    <name type="common">Thunder God vine</name>
    <dbReference type="NCBI Taxonomy" id="458696"/>
    <lineage>
        <taxon>Eukaryota</taxon>
        <taxon>Viridiplantae</taxon>
        <taxon>Streptophyta</taxon>
        <taxon>Embryophyta</taxon>
        <taxon>Tracheophyta</taxon>
        <taxon>Spermatophyta</taxon>
        <taxon>Magnoliopsida</taxon>
        <taxon>eudicotyledons</taxon>
        <taxon>Gunneridae</taxon>
        <taxon>Pentapetalae</taxon>
        <taxon>rosids</taxon>
        <taxon>fabids</taxon>
        <taxon>Celastrales</taxon>
        <taxon>Celastraceae</taxon>
        <taxon>Tripterygium</taxon>
    </lineage>
</organism>
<evidence type="ECO:0000259" key="16">
    <source>
        <dbReference type="PROSITE" id="PS51767"/>
    </source>
</evidence>
<protein>
    <recommendedName>
        <fullName evidence="16">Peptidase A1 domain-containing protein</fullName>
    </recommendedName>
</protein>
<gene>
    <name evidence="17" type="ORF">HS088_TW11G00338</name>
</gene>
<dbReference type="FunFam" id="2.40.70.10:FF:000014">
    <property type="entry name" value="Aspartyl protease family protein 1"/>
    <property type="match status" value="1"/>
</dbReference>
<evidence type="ECO:0000256" key="7">
    <source>
        <dbReference type="ARBA" id="ARBA00022750"/>
    </source>
</evidence>
<evidence type="ECO:0000256" key="2">
    <source>
        <dbReference type="ARBA" id="ARBA00007447"/>
    </source>
</evidence>
<evidence type="ECO:0000256" key="15">
    <source>
        <dbReference type="SAM" id="SignalP"/>
    </source>
</evidence>
<dbReference type="InterPro" id="IPR001969">
    <property type="entry name" value="Aspartic_peptidase_AS"/>
</dbReference>
<feature type="compositionally biased region" description="Polar residues" evidence="14">
    <location>
        <begin position="496"/>
        <end position="506"/>
    </location>
</feature>
<evidence type="ECO:0000256" key="6">
    <source>
        <dbReference type="ARBA" id="ARBA00022729"/>
    </source>
</evidence>
<dbReference type="GO" id="GO:0098552">
    <property type="term" value="C:side of membrane"/>
    <property type="evidence" value="ECO:0007669"/>
    <property type="project" value="UniProtKB-KW"/>
</dbReference>
<keyword evidence="10" id="KW-0325">Glycoprotein</keyword>